<dbReference type="Pfam" id="PF00059">
    <property type="entry name" value="Lectin_C"/>
    <property type="match status" value="1"/>
</dbReference>
<dbReference type="PANTHER" id="PTHR24035">
    <property type="entry name" value="MULTIPLE EPIDERMAL GROWTH FACTOR-LIKE DOMAINS PROTEIN"/>
    <property type="match status" value="1"/>
</dbReference>
<sequence length="407" mass="44610">MNIHFQRGRIYVLVIGVVCCKLLLSNSFRISVVCPDGWTVNPPSNSCLMSYSGPESWRDARKFCQENGSDLVTIDSEQENQIVHDMAKKAAKHHWIGVRHISSYDLSLETRRAQYVKWGEPTPRTPHVDGTCAMIPIDSDGSWGFDYCIREKKFICEKPGEIVMRPCLGGTYGEDCSKNCSLNCGGSHKACNSSTGRCVSSCAAGFQGGMCDVECANNTYGFNCSQTCSPKCAKTEDKVCNTISGECLWGCIPGYSGEKCDSECANNTYGLHCSEICNPNCAEREGKVCNTVSGKCLWGCAPGYSGDKCDSECANNTYGLHCSQACSPNCAEREGQVCSTISGECLWGCAPGYSGDKCDSGDETWFPFFIIPPKRLNRMWVDGQGDRPVLLRPGFQSRKRMFTAFSN</sequence>
<dbReference type="CDD" id="cd00037">
    <property type="entry name" value="CLECT"/>
    <property type="match status" value="1"/>
</dbReference>
<organism evidence="2 3">
    <name type="scientific">Elysia marginata</name>
    <dbReference type="NCBI Taxonomy" id="1093978"/>
    <lineage>
        <taxon>Eukaryota</taxon>
        <taxon>Metazoa</taxon>
        <taxon>Spiralia</taxon>
        <taxon>Lophotrochozoa</taxon>
        <taxon>Mollusca</taxon>
        <taxon>Gastropoda</taxon>
        <taxon>Heterobranchia</taxon>
        <taxon>Euthyneura</taxon>
        <taxon>Panpulmonata</taxon>
        <taxon>Sacoglossa</taxon>
        <taxon>Placobranchoidea</taxon>
        <taxon>Plakobranchidae</taxon>
        <taxon>Elysia</taxon>
    </lineage>
</organism>
<dbReference type="SMART" id="SM00181">
    <property type="entry name" value="EGF"/>
    <property type="match status" value="4"/>
</dbReference>
<feature type="domain" description="C-type lectin" evidence="1">
    <location>
        <begin position="43"/>
        <end position="157"/>
    </location>
</feature>
<comment type="caution">
    <text evidence="2">The sequence shown here is derived from an EMBL/GenBank/DDBJ whole genome shotgun (WGS) entry which is preliminary data.</text>
</comment>
<dbReference type="InterPro" id="IPR016187">
    <property type="entry name" value="CTDL_fold"/>
</dbReference>
<dbReference type="InterPro" id="IPR052108">
    <property type="entry name" value="MEGF/SIB"/>
</dbReference>
<keyword evidence="3" id="KW-1185">Reference proteome</keyword>
<name>A0AAV4IQV6_9GAST</name>
<dbReference type="InterPro" id="IPR000742">
    <property type="entry name" value="EGF"/>
</dbReference>
<evidence type="ECO:0000259" key="1">
    <source>
        <dbReference type="PROSITE" id="PS50041"/>
    </source>
</evidence>
<reference evidence="2 3" key="1">
    <citation type="journal article" date="2021" name="Elife">
        <title>Chloroplast acquisition without the gene transfer in kleptoplastic sea slugs, Plakobranchus ocellatus.</title>
        <authorList>
            <person name="Maeda T."/>
            <person name="Takahashi S."/>
            <person name="Yoshida T."/>
            <person name="Shimamura S."/>
            <person name="Takaki Y."/>
            <person name="Nagai Y."/>
            <person name="Toyoda A."/>
            <person name="Suzuki Y."/>
            <person name="Arimoto A."/>
            <person name="Ishii H."/>
            <person name="Satoh N."/>
            <person name="Nishiyama T."/>
            <person name="Hasebe M."/>
            <person name="Maruyama T."/>
            <person name="Minagawa J."/>
            <person name="Obokata J."/>
            <person name="Shigenobu S."/>
        </authorList>
    </citation>
    <scope>NUCLEOTIDE SEQUENCE [LARGE SCALE GENOMIC DNA]</scope>
</reference>
<evidence type="ECO:0000313" key="3">
    <source>
        <dbReference type="Proteomes" id="UP000762676"/>
    </source>
</evidence>
<gene>
    <name evidence="2" type="ORF">ElyMa_004853400</name>
</gene>
<dbReference type="InterPro" id="IPR001304">
    <property type="entry name" value="C-type_lectin-like"/>
</dbReference>
<dbReference type="PANTHER" id="PTHR24035:SF109">
    <property type="entry name" value="PROTEIN DRAPER"/>
    <property type="match status" value="1"/>
</dbReference>
<dbReference type="PROSITE" id="PS50041">
    <property type="entry name" value="C_TYPE_LECTIN_2"/>
    <property type="match status" value="1"/>
</dbReference>
<proteinExistence type="predicted"/>
<accession>A0AAV4IQV6</accession>
<dbReference type="Proteomes" id="UP000762676">
    <property type="component" value="Unassembled WGS sequence"/>
</dbReference>
<dbReference type="SMART" id="SM00034">
    <property type="entry name" value="CLECT"/>
    <property type="match status" value="1"/>
</dbReference>
<dbReference type="Gene3D" id="3.10.100.10">
    <property type="entry name" value="Mannose-Binding Protein A, subunit A"/>
    <property type="match status" value="1"/>
</dbReference>
<dbReference type="SUPFAM" id="SSF56436">
    <property type="entry name" value="C-type lectin-like"/>
    <property type="match status" value="1"/>
</dbReference>
<evidence type="ECO:0000313" key="2">
    <source>
        <dbReference type="EMBL" id="GFS12193.1"/>
    </source>
</evidence>
<dbReference type="Gene3D" id="2.170.300.10">
    <property type="entry name" value="Tie2 ligand-binding domain superfamily"/>
    <property type="match status" value="1"/>
</dbReference>
<protein>
    <submittedName>
        <fullName evidence="2">Multiple epidermal growth factor-like domains 11</fullName>
    </submittedName>
</protein>
<dbReference type="EMBL" id="BMAT01009700">
    <property type="protein sequence ID" value="GFS12193.1"/>
    <property type="molecule type" value="Genomic_DNA"/>
</dbReference>
<dbReference type="InterPro" id="IPR016186">
    <property type="entry name" value="C-type_lectin-like/link_sf"/>
</dbReference>
<dbReference type="AlphaFoldDB" id="A0AAV4IQV6"/>